<gene>
    <name evidence="2" type="ORF">HDK90DRAFT_479868</name>
</gene>
<evidence type="ECO:0000256" key="1">
    <source>
        <dbReference type="SAM" id="SignalP"/>
    </source>
</evidence>
<organism evidence="2 3">
    <name type="scientific">Phyllosticta capitalensis</name>
    <dbReference type="NCBI Taxonomy" id="121624"/>
    <lineage>
        <taxon>Eukaryota</taxon>
        <taxon>Fungi</taxon>
        <taxon>Dikarya</taxon>
        <taxon>Ascomycota</taxon>
        <taxon>Pezizomycotina</taxon>
        <taxon>Dothideomycetes</taxon>
        <taxon>Dothideomycetes incertae sedis</taxon>
        <taxon>Botryosphaeriales</taxon>
        <taxon>Phyllostictaceae</taxon>
        <taxon>Phyllosticta</taxon>
    </lineage>
</organism>
<keyword evidence="3" id="KW-1185">Reference proteome</keyword>
<evidence type="ECO:0000313" key="2">
    <source>
        <dbReference type="EMBL" id="KAK8240483.1"/>
    </source>
</evidence>
<accession>A0ABR1YWZ8</accession>
<dbReference type="EMBL" id="JBBWRZ010000003">
    <property type="protein sequence ID" value="KAK8240483.1"/>
    <property type="molecule type" value="Genomic_DNA"/>
</dbReference>
<keyword evidence="1" id="KW-0732">Signal</keyword>
<dbReference type="Proteomes" id="UP001492380">
    <property type="component" value="Unassembled WGS sequence"/>
</dbReference>
<feature type="chain" id="PRO_5046068779" evidence="1">
    <location>
        <begin position="22"/>
        <end position="73"/>
    </location>
</feature>
<comment type="caution">
    <text evidence="2">The sequence shown here is derived from an EMBL/GenBank/DDBJ whole genome shotgun (WGS) entry which is preliminary data.</text>
</comment>
<sequence length="73" mass="7967">MGAGVCLIARPLLWMTMSVYGKRECDCKSGLMMREAEERVMAEDRGVAMAALLVDYLPSYLAKSRVPGEPGQG</sequence>
<proteinExistence type="predicted"/>
<name>A0ABR1YWZ8_9PEZI</name>
<evidence type="ECO:0000313" key="3">
    <source>
        <dbReference type="Proteomes" id="UP001492380"/>
    </source>
</evidence>
<reference evidence="2 3" key="1">
    <citation type="submission" date="2024-04" db="EMBL/GenBank/DDBJ databases">
        <title>Phyllosticta paracitricarpa is synonymous to the EU quarantine fungus P. citricarpa based on phylogenomic analyses.</title>
        <authorList>
            <consortium name="Lawrence Berkeley National Laboratory"/>
            <person name="Van Ingen-Buijs V.A."/>
            <person name="Van Westerhoven A.C."/>
            <person name="Haridas S."/>
            <person name="Skiadas P."/>
            <person name="Martin F."/>
            <person name="Groenewald J.Z."/>
            <person name="Crous P.W."/>
            <person name="Seidl M.F."/>
        </authorList>
    </citation>
    <scope>NUCLEOTIDE SEQUENCE [LARGE SCALE GENOMIC DNA]</scope>
    <source>
        <strain evidence="2 3">CBS 123374</strain>
    </source>
</reference>
<protein>
    <submittedName>
        <fullName evidence="2">Uncharacterized protein</fullName>
    </submittedName>
</protein>
<feature type="signal peptide" evidence="1">
    <location>
        <begin position="1"/>
        <end position="21"/>
    </location>
</feature>